<reference evidence="5 6" key="1">
    <citation type="submission" date="2019-07" db="EMBL/GenBank/DDBJ databases">
        <title>Finished genome of Venturia effusa.</title>
        <authorList>
            <person name="Young C.A."/>
            <person name="Cox M.P."/>
            <person name="Ganley A.R.D."/>
            <person name="David W.J."/>
        </authorList>
    </citation>
    <scope>NUCLEOTIDE SEQUENCE [LARGE SCALE GENOMIC DNA]</scope>
    <source>
        <strain evidence="6">albino</strain>
    </source>
</reference>
<evidence type="ECO:0000313" key="6">
    <source>
        <dbReference type="Proteomes" id="UP000316270"/>
    </source>
</evidence>
<dbReference type="SUPFAM" id="SSF53335">
    <property type="entry name" value="S-adenosyl-L-methionine-dependent methyltransferases"/>
    <property type="match status" value="1"/>
</dbReference>
<dbReference type="InterPro" id="IPR001077">
    <property type="entry name" value="COMT_C"/>
</dbReference>
<dbReference type="OrthoDB" id="3340390at2759"/>
<sequence>MRVQSHNKAFSQMPLVELLARVAEKCGRVTQDESGKDEQVRAELLSAARELVSELESPVERLSRMVYLEPTLLAIVRAAIDWKLYSALVADNGLPKGSTQLAQECKIDAKLMSRSLKHLSAGGIVREVDVDRYAPRPITYLLCNPGAQGMVIDMSGMPQIVSNFPYFLKDRKYQNPTDKDDSPFMHAYDTKLHYFEWLNQPGMEDRAQAFANHMSFKDMDKKWYQMTDVKAIFDNPTDAETVLMVDVGGNQGHDLVGFHKAYRDLPGRLVLQDLDAQISKIPPNTLPKAIEAAAHDFFTPQPIQGAKVYYLHMVLHDWPDSECIKILQNIVPAMKKGFSKILLNEVVIPDRDANWFCTSLDVLMMLAHAAQERTEGDWRALLGKAGLEIKKIWDCEGNPQKVIEVELM</sequence>
<proteinExistence type="predicted"/>
<dbReference type="Gene3D" id="1.10.10.10">
    <property type="entry name" value="Winged helix-like DNA-binding domain superfamily/Winged helix DNA-binding domain"/>
    <property type="match status" value="1"/>
</dbReference>
<dbReference type="Gene3D" id="3.40.50.150">
    <property type="entry name" value="Vaccinia Virus protein VP39"/>
    <property type="match status" value="1"/>
</dbReference>
<dbReference type="Proteomes" id="UP000316270">
    <property type="component" value="Chromosome 3"/>
</dbReference>
<evidence type="ECO:0000256" key="1">
    <source>
        <dbReference type="ARBA" id="ARBA00022603"/>
    </source>
</evidence>
<name>A0A517L221_9PEZI</name>
<dbReference type="SUPFAM" id="SSF46785">
    <property type="entry name" value="Winged helix' DNA-binding domain"/>
    <property type="match status" value="1"/>
</dbReference>
<gene>
    <name evidence="5" type="ORF">FKW77_009615</name>
</gene>
<dbReference type="InterPro" id="IPR029063">
    <property type="entry name" value="SAM-dependent_MTases_sf"/>
</dbReference>
<organism evidence="5 6">
    <name type="scientific">Venturia effusa</name>
    <dbReference type="NCBI Taxonomy" id="50376"/>
    <lineage>
        <taxon>Eukaryota</taxon>
        <taxon>Fungi</taxon>
        <taxon>Dikarya</taxon>
        <taxon>Ascomycota</taxon>
        <taxon>Pezizomycotina</taxon>
        <taxon>Dothideomycetes</taxon>
        <taxon>Pleosporomycetidae</taxon>
        <taxon>Venturiales</taxon>
        <taxon>Venturiaceae</taxon>
        <taxon>Venturia</taxon>
    </lineage>
</organism>
<dbReference type="EMBL" id="CP042187">
    <property type="protein sequence ID" value="QDS69677.1"/>
    <property type="molecule type" value="Genomic_DNA"/>
</dbReference>
<dbReference type="Pfam" id="PF00891">
    <property type="entry name" value="Methyltransf_2"/>
    <property type="match status" value="1"/>
</dbReference>
<keyword evidence="1" id="KW-0489">Methyltransferase</keyword>
<dbReference type="PANTHER" id="PTHR43712">
    <property type="entry name" value="PUTATIVE (AFU_ORTHOLOGUE AFUA_4G14580)-RELATED"/>
    <property type="match status" value="1"/>
</dbReference>
<dbReference type="GO" id="GO:0008171">
    <property type="term" value="F:O-methyltransferase activity"/>
    <property type="evidence" value="ECO:0007669"/>
    <property type="project" value="InterPro"/>
</dbReference>
<feature type="domain" description="O-methyltransferase C-terminal" evidence="4">
    <location>
        <begin position="242"/>
        <end position="387"/>
    </location>
</feature>
<dbReference type="STRING" id="50376.A0A517L221"/>
<evidence type="ECO:0000256" key="3">
    <source>
        <dbReference type="ARBA" id="ARBA00022691"/>
    </source>
</evidence>
<evidence type="ECO:0000259" key="4">
    <source>
        <dbReference type="Pfam" id="PF00891"/>
    </source>
</evidence>
<evidence type="ECO:0000256" key="2">
    <source>
        <dbReference type="ARBA" id="ARBA00022679"/>
    </source>
</evidence>
<keyword evidence="2" id="KW-0808">Transferase</keyword>
<keyword evidence="6" id="KW-1185">Reference proteome</keyword>
<protein>
    <recommendedName>
        <fullName evidence="4">O-methyltransferase C-terminal domain-containing protein</fullName>
    </recommendedName>
</protein>
<dbReference type="InterPro" id="IPR016461">
    <property type="entry name" value="COMT-like"/>
</dbReference>
<evidence type="ECO:0000313" key="5">
    <source>
        <dbReference type="EMBL" id="QDS69677.1"/>
    </source>
</evidence>
<dbReference type="InterPro" id="IPR036390">
    <property type="entry name" value="WH_DNA-bd_sf"/>
</dbReference>
<keyword evidence="3" id="KW-0949">S-adenosyl-L-methionine</keyword>
<dbReference type="AlphaFoldDB" id="A0A517L221"/>
<dbReference type="PANTHER" id="PTHR43712:SF1">
    <property type="entry name" value="HYPOTHETICAL O-METHYLTRANSFERASE (EUROFUNG)-RELATED"/>
    <property type="match status" value="1"/>
</dbReference>
<dbReference type="GO" id="GO:0032259">
    <property type="term" value="P:methylation"/>
    <property type="evidence" value="ECO:0007669"/>
    <property type="project" value="UniProtKB-KW"/>
</dbReference>
<dbReference type="PROSITE" id="PS51683">
    <property type="entry name" value="SAM_OMT_II"/>
    <property type="match status" value="1"/>
</dbReference>
<dbReference type="InterPro" id="IPR036388">
    <property type="entry name" value="WH-like_DNA-bd_sf"/>
</dbReference>
<accession>A0A517L221</accession>